<reference evidence="3" key="1">
    <citation type="submission" date="2020-06" db="EMBL/GenBank/DDBJ databases">
        <authorList>
            <person name="Li T."/>
            <person name="Hu X."/>
            <person name="Zhang T."/>
            <person name="Song X."/>
            <person name="Zhang H."/>
            <person name="Dai N."/>
            <person name="Sheng W."/>
            <person name="Hou X."/>
            <person name="Wei L."/>
        </authorList>
    </citation>
    <scope>NUCLEOTIDE SEQUENCE</scope>
    <source>
        <strain evidence="3">G02</strain>
        <tissue evidence="3">Leaf</tissue>
    </source>
</reference>
<reference evidence="3" key="2">
    <citation type="journal article" date="2024" name="Plant">
        <title>Genomic evolution and insights into agronomic trait innovations of Sesamum species.</title>
        <authorList>
            <person name="Miao H."/>
            <person name="Wang L."/>
            <person name="Qu L."/>
            <person name="Liu H."/>
            <person name="Sun Y."/>
            <person name="Le M."/>
            <person name="Wang Q."/>
            <person name="Wei S."/>
            <person name="Zheng Y."/>
            <person name="Lin W."/>
            <person name="Duan Y."/>
            <person name="Cao H."/>
            <person name="Xiong S."/>
            <person name="Wang X."/>
            <person name="Wei L."/>
            <person name="Li C."/>
            <person name="Ma Q."/>
            <person name="Ju M."/>
            <person name="Zhao R."/>
            <person name="Li G."/>
            <person name="Mu C."/>
            <person name="Tian Q."/>
            <person name="Mei H."/>
            <person name="Zhang T."/>
            <person name="Gao T."/>
            <person name="Zhang H."/>
        </authorList>
    </citation>
    <scope>NUCLEOTIDE SEQUENCE</scope>
    <source>
        <strain evidence="3">G02</strain>
    </source>
</reference>
<feature type="non-terminal residue" evidence="3">
    <location>
        <position position="103"/>
    </location>
</feature>
<feature type="signal peptide" evidence="1">
    <location>
        <begin position="1"/>
        <end position="29"/>
    </location>
</feature>
<sequence length="103" mass="10877">MAYSSFLNLAPSVLIISLSLLLLPHQPFASTRALFFPPNDDDYGPPQPVGICSAAVTIHGYKCQEFQVTTDDGYILSVQRIPEGRAGGGGGGPPVLLQHGVLV</sequence>
<dbReference type="Gene3D" id="3.40.50.1820">
    <property type="entry name" value="alpha/beta hydrolase"/>
    <property type="match status" value="1"/>
</dbReference>
<dbReference type="AlphaFoldDB" id="A0AAW2VQQ4"/>
<dbReference type="InterPro" id="IPR006693">
    <property type="entry name" value="AB_hydrolase_lipase"/>
</dbReference>
<evidence type="ECO:0000313" key="3">
    <source>
        <dbReference type="EMBL" id="KAL0431572.1"/>
    </source>
</evidence>
<organism evidence="3">
    <name type="scientific">Sesamum radiatum</name>
    <name type="common">Black benniseed</name>
    <dbReference type="NCBI Taxonomy" id="300843"/>
    <lineage>
        <taxon>Eukaryota</taxon>
        <taxon>Viridiplantae</taxon>
        <taxon>Streptophyta</taxon>
        <taxon>Embryophyta</taxon>
        <taxon>Tracheophyta</taxon>
        <taxon>Spermatophyta</taxon>
        <taxon>Magnoliopsida</taxon>
        <taxon>eudicotyledons</taxon>
        <taxon>Gunneridae</taxon>
        <taxon>Pentapetalae</taxon>
        <taxon>asterids</taxon>
        <taxon>lamiids</taxon>
        <taxon>Lamiales</taxon>
        <taxon>Pedaliaceae</taxon>
        <taxon>Sesamum</taxon>
    </lineage>
</organism>
<keyword evidence="1" id="KW-0732">Signal</keyword>
<dbReference type="EMBL" id="JACGWJ010000003">
    <property type="protein sequence ID" value="KAL0431572.1"/>
    <property type="molecule type" value="Genomic_DNA"/>
</dbReference>
<gene>
    <name evidence="3" type="ORF">Sradi_0783200</name>
</gene>
<protein>
    <submittedName>
        <fullName evidence="3">Triacylglycerol lipase 2</fullName>
    </submittedName>
</protein>
<feature type="domain" description="Partial AB-hydrolase lipase" evidence="2">
    <location>
        <begin position="55"/>
        <end position="102"/>
    </location>
</feature>
<feature type="chain" id="PRO_5043576462" evidence="1">
    <location>
        <begin position="30"/>
        <end position="103"/>
    </location>
</feature>
<name>A0AAW2VQQ4_SESRA</name>
<comment type="caution">
    <text evidence="3">The sequence shown here is derived from an EMBL/GenBank/DDBJ whole genome shotgun (WGS) entry which is preliminary data.</text>
</comment>
<dbReference type="InterPro" id="IPR029058">
    <property type="entry name" value="AB_hydrolase_fold"/>
</dbReference>
<evidence type="ECO:0000259" key="2">
    <source>
        <dbReference type="Pfam" id="PF04083"/>
    </source>
</evidence>
<proteinExistence type="predicted"/>
<dbReference type="GO" id="GO:0006629">
    <property type="term" value="P:lipid metabolic process"/>
    <property type="evidence" value="ECO:0007669"/>
    <property type="project" value="InterPro"/>
</dbReference>
<accession>A0AAW2VQQ4</accession>
<dbReference type="PANTHER" id="PTHR11005">
    <property type="entry name" value="LYSOSOMAL ACID LIPASE-RELATED"/>
    <property type="match status" value="1"/>
</dbReference>
<dbReference type="SUPFAM" id="SSF53474">
    <property type="entry name" value="alpha/beta-Hydrolases"/>
    <property type="match status" value="1"/>
</dbReference>
<evidence type="ECO:0000256" key="1">
    <source>
        <dbReference type="SAM" id="SignalP"/>
    </source>
</evidence>
<dbReference type="Pfam" id="PF04083">
    <property type="entry name" value="Abhydro_lipase"/>
    <property type="match status" value="1"/>
</dbReference>